<accession>A0ABX0J8G1</accession>
<reference evidence="2" key="1">
    <citation type="submission" date="2020-03" db="EMBL/GenBank/DDBJ databases">
        <title>Draft sequencing of Paenibacilllus sp. S3N08.</title>
        <authorList>
            <person name="Kim D.-U."/>
        </authorList>
    </citation>
    <scope>NUCLEOTIDE SEQUENCE</scope>
    <source>
        <strain evidence="2">S3N08</strain>
    </source>
</reference>
<dbReference type="EMBL" id="JAAOIW010000009">
    <property type="protein sequence ID" value="NHN32654.1"/>
    <property type="molecule type" value="Genomic_DNA"/>
</dbReference>
<evidence type="ECO:0000313" key="2">
    <source>
        <dbReference type="EMBL" id="NHN32654.1"/>
    </source>
</evidence>
<dbReference type="Gene3D" id="3.30.457.10">
    <property type="entry name" value="Copper amine oxidase-like, N-terminal domain"/>
    <property type="match status" value="1"/>
</dbReference>
<comment type="caution">
    <text evidence="2">The sequence shown here is derived from an EMBL/GenBank/DDBJ whole genome shotgun (WGS) entry which is preliminary data.</text>
</comment>
<sequence>MVQFRPLFEMLGFGVRWDQDSRTVFAEKAGVQITLQVDNTEAILNGDSTTLSVAPRNIEGSVFVPIRFVGEASSFEVSWDSATKTIFLMPPRPVVSVDGKSKITISGKWGHITKV</sequence>
<dbReference type="Pfam" id="PF07833">
    <property type="entry name" value="Cu_amine_oxidN1"/>
    <property type="match status" value="1"/>
</dbReference>
<gene>
    <name evidence="2" type="ORF">G9U52_22780</name>
</gene>
<keyword evidence="3" id="KW-1185">Reference proteome</keyword>
<proteinExistence type="predicted"/>
<organism evidence="2 3">
    <name type="scientific">Paenibacillus agricola</name>
    <dbReference type="NCBI Taxonomy" id="2716264"/>
    <lineage>
        <taxon>Bacteria</taxon>
        <taxon>Bacillati</taxon>
        <taxon>Bacillota</taxon>
        <taxon>Bacilli</taxon>
        <taxon>Bacillales</taxon>
        <taxon>Paenibacillaceae</taxon>
        <taxon>Paenibacillus</taxon>
    </lineage>
</organism>
<evidence type="ECO:0000259" key="1">
    <source>
        <dbReference type="Pfam" id="PF07833"/>
    </source>
</evidence>
<evidence type="ECO:0000313" key="3">
    <source>
        <dbReference type="Proteomes" id="UP001165962"/>
    </source>
</evidence>
<dbReference type="Proteomes" id="UP001165962">
    <property type="component" value="Unassembled WGS sequence"/>
</dbReference>
<feature type="domain" description="Copper amine oxidase-like N-terminal" evidence="1">
    <location>
        <begin position="1"/>
        <end position="87"/>
    </location>
</feature>
<dbReference type="InterPro" id="IPR036582">
    <property type="entry name" value="Mao_N_sf"/>
</dbReference>
<dbReference type="SUPFAM" id="SSF55383">
    <property type="entry name" value="Copper amine oxidase, domain N"/>
    <property type="match status" value="1"/>
</dbReference>
<dbReference type="InterPro" id="IPR012854">
    <property type="entry name" value="Cu_amine_oxidase-like_N"/>
</dbReference>
<name>A0ABX0J8G1_9BACL</name>
<protein>
    <submittedName>
        <fullName evidence="2">Copper amine oxidase N-terminal domain-containing protein</fullName>
    </submittedName>
</protein>